<feature type="compositionally biased region" description="Acidic residues" evidence="2">
    <location>
        <begin position="157"/>
        <end position="167"/>
    </location>
</feature>
<evidence type="ECO:0000313" key="3">
    <source>
        <dbReference type="EMBL" id="KAL3266649.1"/>
    </source>
</evidence>
<dbReference type="AlphaFoldDB" id="A0ABD2MJR7"/>
<dbReference type="EMBL" id="JABFTP020000001">
    <property type="protein sequence ID" value="KAL3266649.1"/>
    <property type="molecule type" value="Genomic_DNA"/>
</dbReference>
<reference evidence="3 4" key="1">
    <citation type="journal article" date="2021" name="BMC Biol.">
        <title>Horizontally acquired antibacterial genes associated with adaptive radiation of ladybird beetles.</title>
        <authorList>
            <person name="Li H.S."/>
            <person name="Tang X.F."/>
            <person name="Huang Y.H."/>
            <person name="Xu Z.Y."/>
            <person name="Chen M.L."/>
            <person name="Du X.Y."/>
            <person name="Qiu B.Y."/>
            <person name="Chen P.T."/>
            <person name="Zhang W."/>
            <person name="Slipinski A."/>
            <person name="Escalona H.E."/>
            <person name="Waterhouse R.M."/>
            <person name="Zwick A."/>
            <person name="Pang H."/>
        </authorList>
    </citation>
    <scope>NUCLEOTIDE SEQUENCE [LARGE SCALE GENOMIC DNA]</scope>
    <source>
        <strain evidence="3">SYSU2018</strain>
    </source>
</reference>
<accession>A0ABD2MJR7</accession>
<feature type="region of interest" description="Disordered" evidence="2">
    <location>
        <begin position="157"/>
        <end position="214"/>
    </location>
</feature>
<feature type="coiled-coil region" evidence="1">
    <location>
        <begin position="241"/>
        <end position="268"/>
    </location>
</feature>
<feature type="compositionally biased region" description="Polar residues" evidence="2">
    <location>
        <begin position="187"/>
        <end position="214"/>
    </location>
</feature>
<keyword evidence="1" id="KW-0175">Coiled coil</keyword>
<proteinExistence type="predicted"/>
<protein>
    <submittedName>
        <fullName evidence="3">Uncharacterized protein</fullName>
    </submittedName>
</protein>
<organism evidence="3 4">
    <name type="scientific">Cryptolaemus montrouzieri</name>
    <dbReference type="NCBI Taxonomy" id="559131"/>
    <lineage>
        <taxon>Eukaryota</taxon>
        <taxon>Metazoa</taxon>
        <taxon>Ecdysozoa</taxon>
        <taxon>Arthropoda</taxon>
        <taxon>Hexapoda</taxon>
        <taxon>Insecta</taxon>
        <taxon>Pterygota</taxon>
        <taxon>Neoptera</taxon>
        <taxon>Endopterygota</taxon>
        <taxon>Coleoptera</taxon>
        <taxon>Polyphaga</taxon>
        <taxon>Cucujiformia</taxon>
        <taxon>Coccinelloidea</taxon>
        <taxon>Coccinellidae</taxon>
        <taxon>Scymninae</taxon>
        <taxon>Scymnini</taxon>
        <taxon>Cryptolaemus</taxon>
    </lineage>
</organism>
<comment type="caution">
    <text evidence="3">The sequence shown here is derived from an EMBL/GenBank/DDBJ whole genome shotgun (WGS) entry which is preliminary data.</text>
</comment>
<name>A0ABD2MJR7_9CUCU</name>
<feature type="compositionally biased region" description="Basic and acidic residues" evidence="2">
    <location>
        <begin position="168"/>
        <end position="185"/>
    </location>
</feature>
<keyword evidence="4" id="KW-1185">Reference proteome</keyword>
<gene>
    <name evidence="3" type="ORF">HHI36_010812</name>
</gene>
<evidence type="ECO:0000256" key="1">
    <source>
        <dbReference type="SAM" id="Coils"/>
    </source>
</evidence>
<evidence type="ECO:0000256" key="2">
    <source>
        <dbReference type="SAM" id="MobiDB-lite"/>
    </source>
</evidence>
<dbReference type="Proteomes" id="UP001516400">
    <property type="component" value="Unassembled WGS sequence"/>
</dbReference>
<sequence>MSFPKSRRFSEAKVEDSPGPADYNVKLNMVKKQAAKFKICTSPRFPENCRRSFRGATNCLKCSNADNASLKCAQHEHNRSLNSSLNSSIDTCKPRRRFATIARSNFSNSRLYGVYQDLSQSRQGFDIKSKDNSFNEDAIDSRGVLMAPTCIHVYDSTDTEDEIELENESTKSTKSYENDSPKEDSGIPSSDHSSDGISTPEPNSRSPSLNETSAFYSDSIPSEEAHCFDLISGQSFEVNLNSIAARKIKELQKRMESHKMEMQKMQELLLQLGHTISTSVSENKEDGNIQNEHET</sequence>
<evidence type="ECO:0000313" key="4">
    <source>
        <dbReference type="Proteomes" id="UP001516400"/>
    </source>
</evidence>